<gene>
    <name evidence="2" type="ORF">BCT54_23235</name>
</gene>
<dbReference type="RefSeq" id="WP_102552481.1">
    <property type="nucleotide sequence ID" value="NZ_MCZF01000126.1"/>
</dbReference>
<proteinExistence type="predicted"/>
<dbReference type="InterPro" id="IPR016181">
    <property type="entry name" value="Acyl_CoA_acyltransferase"/>
</dbReference>
<evidence type="ECO:0000259" key="1">
    <source>
        <dbReference type="PROSITE" id="PS51186"/>
    </source>
</evidence>
<dbReference type="EMBL" id="MCZF01000126">
    <property type="protein sequence ID" value="PMM52733.1"/>
    <property type="molecule type" value="Genomic_DNA"/>
</dbReference>
<dbReference type="GO" id="GO:0016747">
    <property type="term" value="F:acyltransferase activity, transferring groups other than amino-acyl groups"/>
    <property type="evidence" value="ECO:0007669"/>
    <property type="project" value="InterPro"/>
</dbReference>
<accession>A0A2N7JQQ5</accession>
<dbReference type="AlphaFoldDB" id="A0A2N7JQQ5"/>
<dbReference type="SUPFAM" id="SSF55729">
    <property type="entry name" value="Acyl-CoA N-acyltransferases (Nat)"/>
    <property type="match status" value="1"/>
</dbReference>
<dbReference type="Pfam" id="PF00583">
    <property type="entry name" value="Acetyltransf_1"/>
    <property type="match status" value="1"/>
</dbReference>
<dbReference type="PROSITE" id="PS51186">
    <property type="entry name" value="GNAT"/>
    <property type="match status" value="1"/>
</dbReference>
<feature type="domain" description="N-acetyltransferase" evidence="1">
    <location>
        <begin position="2"/>
        <end position="152"/>
    </location>
</feature>
<evidence type="ECO:0000313" key="3">
    <source>
        <dbReference type="Proteomes" id="UP000235533"/>
    </source>
</evidence>
<sequence>MEIISEIEVSKKQHQAITVLRNSAFPDHQVERSYYKQLPHMRALQYREGQLIGYLGLDYRMINVGDSAYKVLGVIDFCVAENVRGKGIGTSMLNELDEYAKDKDVDFIILISDLHGFYSSQGYVQTPSTNSWLRLHEHLSHGVAVEEIDDLYVKPLNGNQWSLGDVDWLGYMY</sequence>
<reference evidence="3" key="1">
    <citation type="submission" date="2016-07" db="EMBL/GenBank/DDBJ databases">
        <title>Nontailed viruses are major unrecognized killers of bacteria in the ocean.</title>
        <authorList>
            <person name="Kauffman K."/>
            <person name="Hussain F."/>
            <person name="Yang J."/>
            <person name="Arevalo P."/>
            <person name="Brown J."/>
            <person name="Cutler M."/>
            <person name="Kelly L."/>
            <person name="Polz M.F."/>
        </authorList>
    </citation>
    <scope>NUCLEOTIDE SEQUENCE [LARGE SCALE GENOMIC DNA]</scope>
    <source>
        <strain evidence="3">10N.261.48.B5</strain>
    </source>
</reference>
<comment type="caution">
    <text evidence="2">The sequence shown here is derived from an EMBL/GenBank/DDBJ whole genome shotgun (WGS) entry which is preliminary data.</text>
</comment>
<protein>
    <submittedName>
        <fullName evidence="2">GNAT family N-acetyltransferase</fullName>
    </submittedName>
</protein>
<dbReference type="Proteomes" id="UP000235533">
    <property type="component" value="Unassembled WGS sequence"/>
</dbReference>
<name>A0A2N7JQQ5_VIBSP</name>
<evidence type="ECO:0000313" key="2">
    <source>
        <dbReference type="EMBL" id="PMM52733.1"/>
    </source>
</evidence>
<dbReference type="CDD" id="cd04301">
    <property type="entry name" value="NAT_SF"/>
    <property type="match status" value="1"/>
</dbReference>
<keyword evidence="2" id="KW-0808">Transferase</keyword>
<dbReference type="InterPro" id="IPR000182">
    <property type="entry name" value="GNAT_dom"/>
</dbReference>
<dbReference type="Gene3D" id="3.40.630.30">
    <property type="match status" value="1"/>
</dbReference>
<organism evidence="2 3">
    <name type="scientific">Vibrio splendidus</name>
    <dbReference type="NCBI Taxonomy" id="29497"/>
    <lineage>
        <taxon>Bacteria</taxon>
        <taxon>Pseudomonadati</taxon>
        <taxon>Pseudomonadota</taxon>
        <taxon>Gammaproteobacteria</taxon>
        <taxon>Vibrionales</taxon>
        <taxon>Vibrionaceae</taxon>
        <taxon>Vibrio</taxon>
    </lineage>
</organism>